<evidence type="ECO:0000259" key="5">
    <source>
        <dbReference type="Pfam" id="PF04542"/>
    </source>
</evidence>
<proteinExistence type="predicted"/>
<dbReference type="GO" id="GO:0006352">
    <property type="term" value="P:DNA-templated transcription initiation"/>
    <property type="evidence" value="ECO:0007669"/>
    <property type="project" value="InterPro"/>
</dbReference>
<dbReference type="PANTHER" id="PTHR43133:SF8">
    <property type="entry name" value="RNA POLYMERASE SIGMA FACTOR HI_1459-RELATED"/>
    <property type="match status" value="1"/>
</dbReference>
<keyword evidence="4" id="KW-0804">Transcription</keyword>
<dbReference type="GO" id="GO:0003677">
    <property type="term" value="F:DNA binding"/>
    <property type="evidence" value="ECO:0007669"/>
    <property type="project" value="UniProtKB-KW"/>
</dbReference>
<dbReference type="RefSeq" id="WP_090556920.1">
    <property type="nucleotide sequence ID" value="NZ_FNRA01000006.1"/>
</dbReference>
<dbReference type="Pfam" id="PF04542">
    <property type="entry name" value="Sigma70_r2"/>
    <property type="match status" value="1"/>
</dbReference>
<keyword evidence="2" id="KW-0731">Sigma factor</keyword>
<sequence length="183" mass="20758">MPTAAPLDHTDASLESLFKYGDKNEYHKLYNKYAPAVLGVLSRTLGDKKLAEDCMRDVFRKIWEERANYNAEKERLFTWVIKIAMSCVAGLPAHKRNQFADDVHEEIDLVYAMDIKSYLKEKQQAEGVNFAIGVDVTIKEAIRLIYFESHSFAGAAATLGIPVNMLREKMIKTIKQIKGSLLT</sequence>
<dbReference type="InterPro" id="IPR013325">
    <property type="entry name" value="RNA_pol_sigma_r2"/>
</dbReference>
<dbReference type="OrthoDB" id="9784272at2"/>
<keyword evidence="1" id="KW-0805">Transcription regulation</keyword>
<organism evidence="6 7">
    <name type="scientific">Pedobacter hartonius</name>
    <dbReference type="NCBI Taxonomy" id="425514"/>
    <lineage>
        <taxon>Bacteria</taxon>
        <taxon>Pseudomonadati</taxon>
        <taxon>Bacteroidota</taxon>
        <taxon>Sphingobacteriia</taxon>
        <taxon>Sphingobacteriales</taxon>
        <taxon>Sphingobacteriaceae</taxon>
        <taxon>Pedobacter</taxon>
    </lineage>
</organism>
<keyword evidence="3" id="KW-0238">DNA-binding</keyword>
<keyword evidence="6" id="KW-0240">DNA-directed RNA polymerase</keyword>
<dbReference type="STRING" id="425514.SAMN05443550_10614"/>
<dbReference type="InterPro" id="IPR039425">
    <property type="entry name" value="RNA_pol_sigma-70-like"/>
</dbReference>
<dbReference type="GO" id="GO:0000428">
    <property type="term" value="C:DNA-directed RNA polymerase complex"/>
    <property type="evidence" value="ECO:0007669"/>
    <property type="project" value="UniProtKB-KW"/>
</dbReference>
<evidence type="ECO:0000256" key="4">
    <source>
        <dbReference type="ARBA" id="ARBA00023163"/>
    </source>
</evidence>
<dbReference type="Gene3D" id="1.10.1740.10">
    <property type="match status" value="1"/>
</dbReference>
<dbReference type="GO" id="GO:0016987">
    <property type="term" value="F:sigma factor activity"/>
    <property type="evidence" value="ECO:0007669"/>
    <property type="project" value="UniProtKB-KW"/>
</dbReference>
<dbReference type="AlphaFoldDB" id="A0A1H4EJT5"/>
<evidence type="ECO:0000256" key="3">
    <source>
        <dbReference type="ARBA" id="ARBA00023125"/>
    </source>
</evidence>
<reference evidence="6 7" key="1">
    <citation type="submission" date="2016-10" db="EMBL/GenBank/DDBJ databases">
        <authorList>
            <person name="de Groot N.N."/>
        </authorList>
    </citation>
    <scope>NUCLEOTIDE SEQUENCE [LARGE SCALE GENOMIC DNA]</scope>
    <source>
        <strain evidence="6 7">DSM 19033</strain>
    </source>
</reference>
<feature type="domain" description="RNA polymerase sigma-70 region 2" evidence="5">
    <location>
        <begin position="29"/>
        <end position="84"/>
    </location>
</feature>
<dbReference type="PANTHER" id="PTHR43133">
    <property type="entry name" value="RNA POLYMERASE ECF-TYPE SIGMA FACTO"/>
    <property type="match status" value="1"/>
</dbReference>
<evidence type="ECO:0000256" key="2">
    <source>
        <dbReference type="ARBA" id="ARBA00023082"/>
    </source>
</evidence>
<evidence type="ECO:0000313" key="6">
    <source>
        <dbReference type="EMBL" id="SEA85303.1"/>
    </source>
</evidence>
<evidence type="ECO:0000256" key="1">
    <source>
        <dbReference type="ARBA" id="ARBA00023015"/>
    </source>
</evidence>
<protein>
    <submittedName>
        <fullName evidence="6">DNA-directed RNA polymerase specialized sigma subunit, sigma24 family</fullName>
    </submittedName>
</protein>
<dbReference type="Proteomes" id="UP000198850">
    <property type="component" value="Unassembled WGS sequence"/>
</dbReference>
<name>A0A1H4EJT5_9SPHI</name>
<accession>A0A1H4EJT5</accession>
<dbReference type="EMBL" id="FNRA01000006">
    <property type="protein sequence ID" value="SEA85303.1"/>
    <property type="molecule type" value="Genomic_DNA"/>
</dbReference>
<evidence type="ECO:0000313" key="7">
    <source>
        <dbReference type="Proteomes" id="UP000198850"/>
    </source>
</evidence>
<keyword evidence="7" id="KW-1185">Reference proteome</keyword>
<dbReference type="SUPFAM" id="SSF88946">
    <property type="entry name" value="Sigma2 domain of RNA polymerase sigma factors"/>
    <property type="match status" value="1"/>
</dbReference>
<dbReference type="InterPro" id="IPR007627">
    <property type="entry name" value="RNA_pol_sigma70_r2"/>
</dbReference>
<gene>
    <name evidence="6" type="ORF">SAMN05443550_10614</name>
</gene>